<dbReference type="PRINTS" id="PR00598">
    <property type="entry name" value="HTHMARR"/>
</dbReference>
<keyword evidence="1" id="KW-0805">Transcription regulation</keyword>
<keyword evidence="2" id="KW-0238">DNA-binding</keyword>
<dbReference type="GO" id="GO:0003700">
    <property type="term" value="F:DNA-binding transcription factor activity"/>
    <property type="evidence" value="ECO:0007669"/>
    <property type="project" value="InterPro"/>
</dbReference>
<dbReference type="PANTHER" id="PTHR42756:SF1">
    <property type="entry name" value="TRANSCRIPTIONAL REPRESSOR OF EMRAB OPERON"/>
    <property type="match status" value="1"/>
</dbReference>
<gene>
    <name evidence="5" type="ORF">CHK_1943</name>
</gene>
<dbReference type="InterPro" id="IPR036390">
    <property type="entry name" value="WH_DNA-bd_sf"/>
</dbReference>
<dbReference type="InterPro" id="IPR000835">
    <property type="entry name" value="HTH_MarR-typ"/>
</dbReference>
<feature type="domain" description="HTH marR-type" evidence="4">
    <location>
        <begin position="4"/>
        <end position="136"/>
    </location>
</feature>
<dbReference type="GO" id="GO:0003677">
    <property type="term" value="F:DNA binding"/>
    <property type="evidence" value="ECO:0007669"/>
    <property type="project" value="UniProtKB-KW"/>
</dbReference>
<dbReference type="PROSITE" id="PS50995">
    <property type="entry name" value="HTH_MARR_2"/>
    <property type="match status" value="1"/>
</dbReference>
<keyword evidence="3" id="KW-0804">Transcription</keyword>
<dbReference type="AlphaFoldDB" id="A0A0M2NDP7"/>
<evidence type="ECO:0000256" key="1">
    <source>
        <dbReference type="ARBA" id="ARBA00023015"/>
    </source>
</evidence>
<dbReference type="Proteomes" id="UP000034076">
    <property type="component" value="Unassembled WGS sequence"/>
</dbReference>
<accession>A0A0M2NDP7</accession>
<keyword evidence="6" id="KW-1185">Reference proteome</keyword>
<sequence length="143" mass="16620">MSEMPNMLKEISTLYRKTQMYLEENLKPLSLSKGQATFIMCICDHKVLTQNKLGEMLDMDKSTVAKTLARMEQQGYITRSTNSDDSRSLNVRPTEKAWSIYPKTRAIGDQWCEEITKDLTGIEKDIFYQLMQRTGLNATRYFE</sequence>
<dbReference type="InterPro" id="IPR036388">
    <property type="entry name" value="WH-like_DNA-bd_sf"/>
</dbReference>
<reference evidence="5 6" key="1">
    <citation type="submission" date="2015-04" db="EMBL/GenBank/DDBJ databases">
        <title>Draft genome sequence of bacteremic isolate Catabacter hongkongensis type strain HKU16T.</title>
        <authorList>
            <person name="Lau S.K."/>
            <person name="Teng J.L."/>
            <person name="Huang Y."/>
            <person name="Curreem S.O."/>
            <person name="Tsui S.K."/>
            <person name="Woo P.C."/>
        </authorList>
    </citation>
    <scope>NUCLEOTIDE SEQUENCE [LARGE SCALE GENOMIC DNA]</scope>
    <source>
        <strain evidence="5 6">HKU16</strain>
    </source>
</reference>
<proteinExistence type="predicted"/>
<evidence type="ECO:0000313" key="6">
    <source>
        <dbReference type="Proteomes" id="UP000034076"/>
    </source>
</evidence>
<dbReference type="SMART" id="SM00347">
    <property type="entry name" value="HTH_MARR"/>
    <property type="match status" value="1"/>
</dbReference>
<protein>
    <submittedName>
        <fullName evidence="5">Transcriptional regulator, MarR family</fullName>
    </submittedName>
</protein>
<dbReference type="EMBL" id="LAYJ01000103">
    <property type="protein sequence ID" value="KKI50649.1"/>
    <property type="molecule type" value="Genomic_DNA"/>
</dbReference>
<name>A0A0M2NDP7_9FIRM</name>
<evidence type="ECO:0000259" key="4">
    <source>
        <dbReference type="PROSITE" id="PS50995"/>
    </source>
</evidence>
<evidence type="ECO:0000256" key="2">
    <source>
        <dbReference type="ARBA" id="ARBA00023125"/>
    </source>
</evidence>
<dbReference type="PANTHER" id="PTHR42756">
    <property type="entry name" value="TRANSCRIPTIONAL REGULATOR, MARR"/>
    <property type="match status" value="1"/>
</dbReference>
<dbReference type="SUPFAM" id="SSF46785">
    <property type="entry name" value="Winged helix' DNA-binding domain"/>
    <property type="match status" value="1"/>
</dbReference>
<dbReference type="Pfam" id="PF01047">
    <property type="entry name" value="MarR"/>
    <property type="match status" value="1"/>
</dbReference>
<comment type="caution">
    <text evidence="5">The sequence shown here is derived from an EMBL/GenBank/DDBJ whole genome shotgun (WGS) entry which is preliminary data.</text>
</comment>
<dbReference type="OrthoDB" id="197807at2"/>
<evidence type="ECO:0000313" key="5">
    <source>
        <dbReference type="EMBL" id="KKI50649.1"/>
    </source>
</evidence>
<organism evidence="5 6">
    <name type="scientific">Christensenella hongkongensis</name>
    <dbReference type="NCBI Taxonomy" id="270498"/>
    <lineage>
        <taxon>Bacteria</taxon>
        <taxon>Bacillati</taxon>
        <taxon>Bacillota</taxon>
        <taxon>Clostridia</taxon>
        <taxon>Christensenellales</taxon>
        <taxon>Christensenellaceae</taxon>
        <taxon>Christensenella</taxon>
    </lineage>
</organism>
<evidence type="ECO:0000256" key="3">
    <source>
        <dbReference type="ARBA" id="ARBA00023163"/>
    </source>
</evidence>
<dbReference type="Gene3D" id="1.10.10.10">
    <property type="entry name" value="Winged helix-like DNA-binding domain superfamily/Winged helix DNA-binding domain"/>
    <property type="match status" value="1"/>
</dbReference>
<dbReference type="RefSeq" id="WP_052740485.1">
    <property type="nucleotide sequence ID" value="NZ_CAUERS010000021.1"/>
</dbReference>